<dbReference type="EMBL" id="CM047909">
    <property type="protein sequence ID" value="KAJ0080085.1"/>
    <property type="molecule type" value="Genomic_DNA"/>
</dbReference>
<sequence length="1132" mass="126972">MNSMFSSISLDPIVPADTTFSRSRSVTLTAQSSRRTHRKKVPKNLRNPRRSKLPPDFGVNLFLKKPSADTDLSHTYFNSDDEEDKGGGDESEDEKQDSDTRKASATTSEVKATRTSHFKEACSVSGSKDSLFACIYVHHELKVPFNLEKFTSLASRSVLETMVRGSIGGGNLKLAWKLLSAAKAAKRILYPSIYVELILELGRNPDRYMLVMTLLDELGQREELNLSQQDCTAIMKVGVRLHKFDVVESLFHWFRQSGIDPSVLFVALNDLLRAVRYFSKLKEAGFSPTYYIYWDIIKLYRVSGRLAKCKEVCKGAELAGFRLVSCSGVVIYAETTNECRVYLFFCWCKLSAYDGLHLISEIQNYIEAKRYGVEGVKRFIAGMSNEGELKMFLKAQTIQEMAKKDLKNLRQDSDSEPQRQPKVVRRGWPPKSLKKSLDTSPSDRACSRHLGTFFTTPNSAEYMEGVFSWSFRCRGIGMKWCRIERLEKKALFLGNKCMGIPMEETSEFCKHYTHSKSICYHLSFNFTSLPFSSCLFIKMVAHKKVAPRVSEDPDDLARQPLQAVLLADSFATKFRPITLERPKVLLPLVNVPMINYTLAWLEAAGVEEVFVFCCAHSRQVIDYLENSEWLSQPNFSVTTIESHNTPSAGDALRLIYERNVIHGDFVLISGDTVSNMSLTQALQEHKERKKKDSNAVMTMIIKHSKTSSITRQSRLGTDELFMAIDPSTNQLLYYEDKADHSKGTITLDKSLLADNPSISVHNDKQDCYIDICTPEVLSLFTDNFDYQHLRRHFVKGLLLDDIMGYKIFTHEIHSSYAARIDNYRSYDIISKDIIQRWTYPYVPDVKFCGNRATKLERQGMYRASEIIQSRSAQIGSFTVIGYGTKIGSNTKISNSVIGEGCTIGSNVLIEGSYVWDNVTIEDSCELRHVIVCDGVILKAGAVLKPGAVLSFKITHLNDDQAIPTVGLIALQSWLTQIVVIGQQFVVPAYSKVSLLQQPTVEDSDEELEYADNSSANAELSSVQSTADMLNGDMENESSEVHKSELGVGGVGYIWSICEGGHEEEWRHSVAPIPADKLAEITQAVDDDQELLTQDGTALSPSGELISDSNASGDDNEDIKDDSADFEKEASST</sequence>
<accession>A0ACC1A1G8</accession>
<proteinExistence type="predicted"/>
<comment type="caution">
    <text evidence="1">The sequence shown here is derived from an EMBL/GenBank/DDBJ whole genome shotgun (WGS) entry which is preliminary data.</text>
</comment>
<reference evidence="2" key="1">
    <citation type="journal article" date="2023" name="G3 (Bethesda)">
        <title>Genome assembly and association tests identify interacting loci associated with vigor, precocity, and sex in interspecific pistachio rootstocks.</title>
        <authorList>
            <person name="Palmer W."/>
            <person name="Jacygrad E."/>
            <person name="Sagayaradj S."/>
            <person name="Cavanaugh K."/>
            <person name="Han R."/>
            <person name="Bertier L."/>
            <person name="Beede B."/>
            <person name="Kafkas S."/>
            <person name="Golino D."/>
            <person name="Preece J."/>
            <person name="Michelmore R."/>
        </authorList>
    </citation>
    <scope>NUCLEOTIDE SEQUENCE [LARGE SCALE GENOMIC DNA]</scope>
</reference>
<organism evidence="1 2">
    <name type="scientific">Pistacia atlantica</name>
    <dbReference type="NCBI Taxonomy" id="434234"/>
    <lineage>
        <taxon>Eukaryota</taxon>
        <taxon>Viridiplantae</taxon>
        <taxon>Streptophyta</taxon>
        <taxon>Embryophyta</taxon>
        <taxon>Tracheophyta</taxon>
        <taxon>Spermatophyta</taxon>
        <taxon>Magnoliopsida</taxon>
        <taxon>eudicotyledons</taxon>
        <taxon>Gunneridae</taxon>
        <taxon>Pentapetalae</taxon>
        <taxon>rosids</taxon>
        <taxon>malvids</taxon>
        <taxon>Sapindales</taxon>
        <taxon>Anacardiaceae</taxon>
        <taxon>Pistacia</taxon>
    </lineage>
</organism>
<dbReference type="Proteomes" id="UP001164250">
    <property type="component" value="Chromosome 13"/>
</dbReference>
<keyword evidence="2" id="KW-1185">Reference proteome</keyword>
<protein>
    <submittedName>
        <fullName evidence="1">Uncharacterized protein</fullName>
    </submittedName>
</protein>
<gene>
    <name evidence="1" type="ORF">Patl1_23413</name>
</gene>
<evidence type="ECO:0000313" key="1">
    <source>
        <dbReference type="EMBL" id="KAJ0080085.1"/>
    </source>
</evidence>
<evidence type="ECO:0000313" key="2">
    <source>
        <dbReference type="Proteomes" id="UP001164250"/>
    </source>
</evidence>
<name>A0ACC1A1G8_9ROSI</name>